<sequence length="415" mass="46071">MLVQLGLTLEDLGGDVQAVPISALKGTNVDTLVEAIALQAELMGLKADYQGLVEGTIIEASTDQSRGKLATVLVSRGTMRRGSVVVAGLAWAKVRSQFSEDQQVLQQVTPGMAAQVIGWRTLPSAGDLLLEVDSEKRATQVVKWREENKMKEKSVEDLQVIQAKMAEHQGIYKAQLEQRRKLGRRRLKPTGPREKEYQEDNEIRVSVVVKGDVDGSVEAILDVLDTYSGSICKLELVHYGVGSVSLSDVELAVTFRAIIYTFNVNVLKDAEEKANSSAVVIKKHNVIYKLIDDLKEEIEKKLPTTEVEERLGEANVLEQFLVTEGKKKVPVAGCRCVKGVLKKNGFFRLIRQEEVVYDGKLESMRHLKNEVDSIKTDLECGLRLADPSVQVRPGDIVVCYVTRQQPQTLDWDPGF</sequence>
<name>A0A1B6KC06_9HEMI</name>
<keyword evidence="4" id="KW-0648">Protein biosynthesis</keyword>
<reference evidence="8" key="1">
    <citation type="submission" date="2015-11" db="EMBL/GenBank/DDBJ databases">
        <title>De novo transcriptome assembly of four potential Pierce s Disease insect vectors from Arizona vineyards.</title>
        <authorList>
            <person name="Tassone E.E."/>
        </authorList>
    </citation>
    <scope>NUCLEOTIDE SEQUENCE</scope>
</reference>
<dbReference type="Pfam" id="PF22042">
    <property type="entry name" value="EF-G_D2"/>
    <property type="match status" value="1"/>
</dbReference>
<dbReference type="InterPro" id="IPR023115">
    <property type="entry name" value="TIF_IF2_dom3"/>
</dbReference>
<evidence type="ECO:0000256" key="3">
    <source>
        <dbReference type="ARBA" id="ARBA00022741"/>
    </source>
</evidence>
<organism evidence="8">
    <name type="scientific">Graphocephala atropunctata</name>
    <dbReference type="NCBI Taxonomy" id="36148"/>
    <lineage>
        <taxon>Eukaryota</taxon>
        <taxon>Metazoa</taxon>
        <taxon>Ecdysozoa</taxon>
        <taxon>Arthropoda</taxon>
        <taxon>Hexapoda</taxon>
        <taxon>Insecta</taxon>
        <taxon>Pterygota</taxon>
        <taxon>Neoptera</taxon>
        <taxon>Paraneoptera</taxon>
        <taxon>Hemiptera</taxon>
        <taxon>Auchenorrhyncha</taxon>
        <taxon>Membracoidea</taxon>
        <taxon>Cicadellidae</taxon>
        <taxon>Cicadellinae</taxon>
        <taxon>Cicadellini</taxon>
        <taxon>Graphocephala</taxon>
    </lineage>
</organism>
<dbReference type="Gene3D" id="3.40.50.10050">
    <property type="entry name" value="Translation initiation factor IF- 2, domain 3"/>
    <property type="match status" value="1"/>
</dbReference>
<evidence type="ECO:0000256" key="4">
    <source>
        <dbReference type="ARBA" id="ARBA00022917"/>
    </source>
</evidence>
<evidence type="ECO:0000256" key="5">
    <source>
        <dbReference type="ARBA" id="ARBA00023134"/>
    </source>
</evidence>
<dbReference type="InterPro" id="IPR009000">
    <property type="entry name" value="Transl_B-barrel_sf"/>
</dbReference>
<dbReference type="PANTHER" id="PTHR43381:SF20">
    <property type="entry name" value="TRANSLATION INITIATION FACTOR IF-2, MITOCHONDRIAL"/>
    <property type="match status" value="1"/>
</dbReference>
<accession>A0A1B6KC06</accession>
<dbReference type="EMBL" id="GEBQ01031253">
    <property type="protein sequence ID" value="JAT08724.1"/>
    <property type="molecule type" value="Transcribed_RNA"/>
</dbReference>
<dbReference type="GO" id="GO:0005525">
    <property type="term" value="F:GTP binding"/>
    <property type="evidence" value="ECO:0007669"/>
    <property type="project" value="UniProtKB-KW"/>
</dbReference>
<dbReference type="InterPro" id="IPR053905">
    <property type="entry name" value="EF-G-like_DII"/>
</dbReference>
<dbReference type="Pfam" id="PF11987">
    <property type="entry name" value="IF-2"/>
    <property type="match status" value="1"/>
</dbReference>
<dbReference type="GO" id="GO:0005737">
    <property type="term" value="C:cytoplasm"/>
    <property type="evidence" value="ECO:0007669"/>
    <property type="project" value="TreeGrafter"/>
</dbReference>
<evidence type="ECO:0000313" key="8">
    <source>
        <dbReference type="EMBL" id="JAT08724.1"/>
    </source>
</evidence>
<dbReference type="InterPro" id="IPR044145">
    <property type="entry name" value="IF2_II"/>
</dbReference>
<evidence type="ECO:0000259" key="6">
    <source>
        <dbReference type="Pfam" id="PF11987"/>
    </source>
</evidence>
<protein>
    <submittedName>
        <fullName evidence="8">Uncharacterized protein</fullName>
    </submittedName>
</protein>
<evidence type="ECO:0000256" key="1">
    <source>
        <dbReference type="ARBA" id="ARBA00007733"/>
    </source>
</evidence>
<gene>
    <name evidence="8" type="ORF">g.13035</name>
</gene>
<dbReference type="AlphaFoldDB" id="A0A1B6KC06"/>
<keyword evidence="3" id="KW-0547">Nucleotide-binding</keyword>
<dbReference type="InterPro" id="IPR036925">
    <property type="entry name" value="TIF_IF2_dom3_sf"/>
</dbReference>
<dbReference type="GO" id="GO:0003743">
    <property type="term" value="F:translation initiation factor activity"/>
    <property type="evidence" value="ECO:0007669"/>
    <property type="project" value="UniProtKB-KW"/>
</dbReference>
<feature type="domain" description="Elongation factor G-like" evidence="7">
    <location>
        <begin position="53"/>
        <end position="131"/>
    </location>
</feature>
<keyword evidence="5" id="KW-0342">GTP-binding</keyword>
<dbReference type="CDD" id="cd03702">
    <property type="entry name" value="IF2_mtIF2_II"/>
    <property type="match status" value="1"/>
</dbReference>
<keyword evidence="2" id="KW-0396">Initiation factor</keyword>
<dbReference type="CDD" id="cd03692">
    <property type="entry name" value="mtIF2_IVc"/>
    <property type="match status" value="1"/>
</dbReference>
<comment type="similarity">
    <text evidence="1">Belongs to the TRAFAC class translation factor GTPase superfamily. Classic translation factor GTPase family. IF-2 subfamily.</text>
</comment>
<dbReference type="PANTHER" id="PTHR43381">
    <property type="entry name" value="TRANSLATION INITIATION FACTOR IF-2-RELATED"/>
    <property type="match status" value="1"/>
</dbReference>
<dbReference type="FunFam" id="2.40.30.10:FF:000008">
    <property type="entry name" value="Translation initiation factor IF-2"/>
    <property type="match status" value="1"/>
</dbReference>
<feature type="domain" description="Translation initiation factor IF- 2" evidence="6">
    <location>
        <begin position="196"/>
        <end position="295"/>
    </location>
</feature>
<evidence type="ECO:0000259" key="7">
    <source>
        <dbReference type="Pfam" id="PF22042"/>
    </source>
</evidence>
<dbReference type="SUPFAM" id="SSF50447">
    <property type="entry name" value="Translation proteins"/>
    <property type="match status" value="2"/>
</dbReference>
<dbReference type="FunFam" id="3.40.50.10050:FF:000001">
    <property type="entry name" value="Translation initiation factor IF-2"/>
    <property type="match status" value="1"/>
</dbReference>
<evidence type="ECO:0000256" key="2">
    <source>
        <dbReference type="ARBA" id="ARBA00022540"/>
    </source>
</evidence>
<dbReference type="Gene3D" id="2.40.30.10">
    <property type="entry name" value="Translation factors"/>
    <property type="match status" value="2"/>
</dbReference>
<dbReference type="InterPro" id="IPR015760">
    <property type="entry name" value="TIF_IF2"/>
</dbReference>
<proteinExistence type="inferred from homology"/>
<dbReference type="SUPFAM" id="SSF52156">
    <property type="entry name" value="Initiation factor IF2/eIF5b, domain 3"/>
    <property type="match status" value="1"/>
</dbReference>